<evidence type="ECO:0000256" key="1">
    <source>
        <dbReference type="ARBA" id="ARBA00006739"/>
    </source>
</evidence>
<keyword evidence="3 4" id="KW-0808">Transferase</keyword>
<dbReference type="InterPro" id="IPR029044">
    <property type="entry name" value="Nucleotide-diphossugar_trans"/>
</dbReference>
<name>A0A0G0WK56_9BACT</name>
<evidence type="ECO:0000256" key="2">
    <source>
        <dbReference type="ARBA" id="ARBA00022676"/>
    </source>
</evidence>
<dbReference type="Proteomes" id="UP000033858">
    <property type="component" value="Unassembled WGS sequence"/>
</dbReference>
<gene>
    <name evidence="4" type="ORF">UU32_C0043G0001</name>
</gene>
<dbReference type="Gene3D" id="3.90.550.10">
    <property type="entry name" value="Spore Coat Polysaccharide Biosynthesis Protein SpsA, Chain A"/>
    <property type="match status" value="1"/>
</dbReference>
<dbReference type="PANTHER" id="PTHR43179:SF12">
    <property type="entry name" value="GALACTOFURANOSYLTRANSFERASE GLFT2"/>
    <property type="match status" value="1"/>
</dbReference>
<comment type="caution">
    <text evidence="4">The sequence shown here is derived from an EMBL/GenBank/DDBJ whole genome shotgun (WGS) entry which is preliminary data.</text>
</comment>
<keyword evidence="2" id="KW-0328">Glycosyltransferase</keyword>
<dbReference type="GO" id="GO:0016757">
    <property type="term" value="F:glycosyltransferase activity"/>
    <property type="evidence" value="ECO:0007669"/>
    <property type="project" value="UniProtKB-KW"/>
</dbReference>
<dbReference type="SUPFAM" id="SSF53448">
    <property type="entry name" value="Nucleotide-diphospho-sugar transferases"/>
    <property type="match status" value="1"/>
</dbReference>
<reference evidence="4 5" key="1">
    <citation type="journal article" date="2015" name="Nature">
        <title>rRNA introns, odd ribosomes, and small enigmatic genomes across a large radiation of phyla.</title>
        <authorList>
            <person name="Brown C.T."/>
            <person name="Hug L.A."/>
            <person name="Thomas B.C."/>
            <person name="Sharon I."/>
            <person name="Castelle C.J."/>
            <person name="Singh A."/>
            <person name="Wilkins M.J."/>
            <person name="Williams K.H."/>
            <person name="Banfield J.F."/>
        </authorList>
    </citation>
    <scope>NUCLEOTIDE SEQUENCE [LARGE SCALE GENOMIC DNA]</scope>
</reference>
<evidence type="ECO:0000313" key="5">
    <source>
        <dbReference type="Proteomes" id="UP000033858"/>
    </source>
</evidence>
<sequence>MKLGGMDEKLFPAYWEDLDLCYRALKRGFRLIWEPSAKVVHEHETTYSKMPKKYFQRMKERNQLLLIWKNLTSSSLFRKHLVGLVRRILKGPGYIRIVFMALGKLKDVIRLRNKEIKETWVSDEAIFASFTK</sequence>
<accession>A0A0G0WK56</accession>
<protein>
    <submittedName>
        <fullName evidence="4">Glycosyl transferase, family 2</fullName>
    </submittedName>
</protein>
<dbReference type="EMBL" id="LCAE01000043">
    <property type="protein sequence ID" value="KKR84825.1"/>
    <property type="molecule type" value="Genomic_DNA"/>
</dbReference>
<evidence type="ECO:0000256" key="3">
    <source>
        <dbReference type="ARBA" id="ARBA00022679"/>
    </source>
</evidence>
<organism evidence="4 5">
    <name type="scientific">Candidatus Woesebacteria bacterium GW2011_GWB1_41_10</name>
    <dbReference type="NCBI Taxonomy" id="1618577"/>
    <lineage>
        <taxon>Bacteria</taxon>
        <taxon>Candidatus Woeseibacteriota</taxon>
    </lineage>
</organism>
<dbReference type="AlphaFoldDB" id="A0A0G0WK56"/>
<evidence type="ECO:0000313" key="4">
    <source>
        <dbReference type="EMBL" id="KKR84825.1"/>
    </source>
</evidence>
<dbReference type="PANTHER" id="PTHR43179">
    <property type="entry name" value="RHAMNOSYLTRANSFERASE WBBL"/>
    <property type="match status" value="1"/>
</dbReference>
<proteinExistence type="inferred from homology"/>
<comment type="similarity">
    <text evidence="1">Belongs to the glycosyltransferase 2 family.</text>
</comment>